<dbReference type="AlphaFoldDB" id="A0A194RKH4"/>
<keyword evidence="2" id="KW-1185">Reference proteome</keyword>
<accession>A0A194RKH4</accession>
<gene>
    <name evidence="1" type="ORF">RR48_07316</name>
</gene>
<protein>
    <submittedName>
        <fullName evidence="1">Uncharacterized protein</fullName>
    </submittedName>
</protein>
<reference evidence="1 2" key="1">
    <citation type="journal article" date="2015" name="Nat. Commun.">
        <title>Outbred genome sequencing and CRISPR/Cas9 gene editing in butterflies.</title>
        <authorList>
            <person name="Li X."/>
            <person name="Fan D."/>
            <person name="Zhang W."/>
            <person name="Liu G."/>
            <person name="Zhang L."/>
            <person name="Zhao L."/>
            <person name="Fang X."/>
            <person name="Chen L."/>
            <person name="Dong Y."/>
            <person name="Chen Y."/>
            <person name="Ding Y."/>
            <person name="Zhao R."/>
            <person name="Feng M."/>
            <person name="Zhu Y."/>
            <person name="Feng Y."/>
            <person name="Jiang X."/>
            <person name="Zhu D."/>
            <person name="Xiang H."/>
            <person name="Feng X."/>
            <person name="Li S."/>
            <person name="Wang J."/>
            <person name="Zhang G."/>
            <person name="Kronforst M.R."/>
            <person name="Wang W."/>
        </authorList>
    </citation>
    <scope>NUCLEOTIDE SEQUENCE [LARGE SCALE GENOMIC DNA]</scope>
    <source>
        <strain evidence="1">Ya'a_city_454_Pm</strain>
        <tissue evidence="1">Whole body</tissue>
    </source>
</reference>
<dbReference type="Proteomes" id="UP000053240">
    <property type="component" value="Unassembled WGS sequence"/>
</dbReference>
<proteinExistence type="predicted"/>
<dbReference type="EMBL" id="KQ460075">
    <property type="protein sequence ID" value="KPJ17919.1"/>
    <property type="molecule type" value="Genomic_DNA"/>
</dbReference>
<sequence>MRTFIDTCDMHEFNCDSKKDFIQKPVHECWVTCKRGRSFQKPLYGEDCMKTNLV</sequence>
<name>A0A194RKH4_PAPMA</name>
<evidence type="ECO:0000313" key="1">
    <source>
        <dbReference type="EMBL" id="KPJ17919.1"/>
    </source>
</evidence>
<dbReference type="InParanoid" id="A0A194RKH4"/>
<organism evidence="1 2">
    <name type="scientific">Papilio machaon</name>
    <name type="common">Old World swallowtail butterfly</name>
    <dbReference type="NCBI Taxonomy" id="76193"/>
    <lineage>
        <taxon>Eukaryota</taxon>
        <taxon>Metazoa</taxon>
        <taxon>Ecdysozoa</taxon>
        <taxon>Arthropoda</taxon>
        <taxon>Hexapoda</taxon>
        <taxon>Insecta</taxon>
        <taxon>Pterygota</taxon>
        <taxon>Neoptera</taxon>
        <taxon>Endopterygota</taxon>
        <taxon>Lepidoptera</taxon>
        <taxon>Glossata</taxon>
        <taxon>Ditrysia</taxon>
        <taxon>Papilionoidea</taxon>
        <taxon>Papilionidae</taxon>
        <taxon>Papilioninae</taxon>
        <taxon>Papilio</taxon>
    </lineage>
</organism>
<evidence type="ECO:0000313" key="2">
    <source>
        <dbReference type="Proteomes" id="UP000053240"/>
    </source>
</evidence>